<keyword evidence="2" id="KW-1185">Reference proteome</keyword>
<organism evidence="1 2">
    <name type="scientific">Maribacter stanieri</name>
    <dbReference type="NCBI Taxonomy" id="440514"/>
    <lineage>
        <taxon>Bacteria</taxon>
        <taxon>Pseudomonadati</taxon>
        <taxon>Bacteroidota</taxon>
        <taxon>Flavobacteriia</taxon>
        <taxon>Flavobacteriales</taxon>
        <taxon>Flavobacteriaceae</taxon>
        <taxon>Maribacter</taxon>
    </lineage>
</organism>
<dbReference type="EMBL" id="FOYX01000001">
    <property type="protein sequence ID" value="SFR61108.1"/>
    <property type="molecule type" value="Genomic_DNA"/>
</dbReference>
<dbReference type="Proteomes" id="UP000199462">
    <property type="component" value="Unassembled WGS sequence"/>
</dbReference>
<gene>
    <name evidence="1" type="ORF">SAMN04488010_1051</name>
</gene>
<proteinExistence type="predicted"/>
<sequence length="52" mass="6097">MKKDDNSLKGSIDSLPEKQIYLNINHLKEGLYILKILHDSKVIKKISFRKKD</sequence>
<protein>
    <submittedName>
        <fullName evidence="1">Uncharacterized protein</fullName>
    </submittedName>
</protein>
<evidence type="ECO:0000313" key="2">
    <source>
        <dbReference type="Proteomes" id="UP000199462"/>
    </source>
</evidence>
<dbReference type="AlphaFoldDB" id="A0A1I6I3A6"/>
<dbReference type="STRING" id="440514.SAMN04488010_1051"/>
<name>A0A1I6I3A6_9FLAO</name>
<reference evidence="2" key="1">
    <citation type="submission" date="2016-10" db="EMBL/GenBank/DDBJ databases">
        <authorList>
            <person name="Varghese N."/>
            <person name="Submissions S."/>
        </authorList>
    </citation>
    <scope>NUCLEOTIDE SEQUENCE [LARGE SCALE GENOMIC DNA]</scope>
    <source>
        <strain evidence="2">DSM 19891</strain>
    </source>
</reference>
<evidence type="ECO:0000313" key="1">
    <source>
        <dbReference type="EMBL" id="SFR61108.1"/>
    </source>
</evidence>
<accession>A0A1I6I3A6</accession>